<dbReference type="InterPro" id="IPR000531">
    <property type="entry name" value="Beta-barrel_TonB"/>
</dbReference>
<protein>
    <submittedName>
        <fullName evidence="15">TonB-dependent receptor</fullName>
    </submittedName>
</protein>
<keyword evidence="7 10" id="KW-0472">Membrane</keyword>
<dbReference type="PANTHER" id="PTHR30069:SF29">
    <property type="entry name" value="HEMOGLOBIN AND HEMOGLOBIN-HAPTOGLOBIN-BINDING PROTEIN 1-RELATED"/>
    <property type="match status" value="1"/>
</dbReference>
<evidence type="ECO:0000256" key="3">
    <source>
        <dbReference type="ARBA" id="ARBA00022452"/>
    </source>
</evidence>
<evidence type="ECO:0000259" key="13">
    <source>
        <dbReference type="Pfam" id="PF00593"/>
    </source>
</evidence>
<comment type="caution">
    <text evidence="15">The sequence shown here is derived from an EMBL/GenBank/DDBJ whole genome shotgun (WGS) entry which is preliminary data.</text>
</comment>
<keyword evidence="4 10" id="KW-0812">Transmembrane</keyword>
<proteinExistence type="inferred from homology"/>
<keyword evidence="6 11" id="KW-0798">TonB box</keyword>
<evidence type="ECO:0000256" key="11">
    <source>
        <dbReference type="RuleBase" id="RU003357"/>
    </source>
</evidence>
<keyword evidence="9 10" id="KW-0998">Cell outer membrane</keyword>
<comment type="similarity">
    <text evidence="10 11">Belongs to the TonB-dependent receptor family.</text>
</comment>
<gene>
    <name evidence="15" type="ORF">V8G58_02820</name>
</gene>
<evidence type="ECO:0000256" key="1">
    <source>
        <dbReference type="ARBA" id="ARBA00004571"/>
    </source>
</evidence>
<evidence type="ECO:0000259" key="14">
    <source>
        <dbReference type="Pfam" id="PF07715"/>
    </source>
</evidence>
<dbReference type="Gene3D" id="2.40.170.20">
    <property type="entry name" value="TonB-dependent receptor, beta-barrel domain"/>
    <property type="match status" value="1"/>
</dbReference>
<sequence>MLRYSLVILMALCTTYIFAQEQTQQNQNLDTVMISSTRIDLPFKENSRSIEIISSADIKNSAATNLAGLLQEVAGIDIRRRGTAGSQADLYIRGGSFDQTLLLIDGIKMDDAQTGHHTLNAALPLEVIERIEIIKGPAARVFGQNAFTGAINIVTKKNITNSVSPQIQTGSFGQLNGSVTVGTELENSSHLLHVGKLTSNGYRFNSDYENSNYFLKSVFNKNTQPVEFLATFFDRNFGAENFYTTNATFHEYEETQNSLIAFTTTFKKGNLKLKPRAYWKRNQDMFLLRRDDPSFYRNMHITDKMGGELNGSYTSSAGITGFGVDLSKTCIRSNNLGHRNRFMANLFLEHRFSLWNEKVDITPGVAVTYFSDFKFHAFPGIDIGYNLSDRFKVYGNAGYTYRIPTYTDLYYSDPATQGNPDLQPEEAISGEIGGKYSSSKFSGGFALFYRDGRQLIDYVKNVDSDPFRATNLRDLYSKGFEVNTSYNFEINNMKQNLSVDYAYLKDQVGELNLPYSRYSINSLKHHFTSRLSTQLIKNVHFNVIYKYAERTAGESYNVWDSSLIFDVKPFEFSILANNIFDADYIETGIIPMPPSNVLFGLRYHFK</sequence>
<dbReference type="RefSeq" id="WP_344739502.1">
    <property type="nucleotide sequence ID" value="NZ_BAABAY010000001.1"/>
</dbReference>
<dbReference type="PANTHER" id="PTHR30069">
    <property type="entry name" value="TONB-DEPENDENT OUTER MEMBRANE RECEPTOR"/>
    <property type="match status" value="1"/>
</dbReference>
<feature type="signal peptide" evidence="12">
    <location>
        <begin position="1"/>
        <end position="19"/>
    </location>
</feature>
<comment type="subcellular location">
    <subcellularLocation>
        <location evidence="1 10">Cell outer membrane</location>
        <topology evidence="1 10">Multi-pass membrane protein</topology>
    </subcellularLocation>
</comment>
<keyword evidence="2 10" id="KW-0813">Transport</keyword>
<dbReference type="Pfam" id="PF07715">
    <property type="entry name" value="Plug"/>
    <property type="match status" value="1"/>
</dbReference>
<evidence type="ECO:0000256" key="6">
    <source>
        <dbReference type="ARBA" id="ARBA00023077"/>
    </source>
</evidence>
<dbReference type="Proteomes" id="UP001610100">
    <property type="component" value="Unassembled WGS sequence"/>
</dbReference>
<evidence type="ECO:0000256" key="9">
    <source>
        <dbReference type="ARBA" id="ARBA00023237"/>
    </source>
</evidence>
<evidence type="ECO:0000313" key="16">
    <source>
        <dbReference type="Proteomes" id="UP001610100"/>
    </source>
</evidence>
<evidence type="ECO:0000313" key="15">
    <source>
        <dbReference type="EMBL" id="MFH6770853.1"/>
    </source>
</evidence>
<evidence type="ECO:0000256" key="4">
    <source>
        <dbReference type="ARBA" id="ARBA00022692"/>
    </source>
</evidence>
<evidence type="ECO:0000256" key="7">
    <source>
        <dbReference type="ARBA" id="ARBA00023136"/>
    </source>
</evidence>
<dbReference type="InterPro" id="IPR039426">
    <property type="entry name" value="TonB-dep_rcpt-like"/>
</dbReference>
<feature type="domain" description="TonB-dependent receptor-like beta-barrel" evidence="13">
    <location>
        <begin position="197"/>
        <end position="565"/>
    </location>
</feature>
<dbReference type="PROSITE" id="PS52016">
    <property type="entry name" value="TONB_DEPENDENT_REC_3"/>
    <property type="match status" value="1"/>
</dbReference>
<keyword evidence="8 15" id="KW-0675">Receptor</keyword>
<name>A0ABW7MVJ4_9FLAO</name>
<dbReference type="InterPro" id="IPR012910">
    <property type="entry name" value="Plug_dom"/>
</dbReference>
<reference evidence="15 16" key="1">
    <citation type="submission" date="2024-02" db="EMBL/GenBank/DDBJ databases">
        <title>A Gaetbulibacter species isolated from tidal flats and genomic insights of their niches.</title>
        <authorList>
            <person name="Ye Y."/>
        </authorList>
    </citation>
    <scope>NUCLEOTIDE SEQUENCE [LARGE SCALE GENOMIC DNA]</scope>
    <source>
        <strain evidence="15 16">KYW382</strain>
    </source>
</reference>
<keyword evidence="5 12" id="KW-0732">Signal</keyword>
<evidence type="ECO:0000256" key="5">
    <source>
        <dbReference type="ARBA" id="ARBA00022729"/>
    </source>
</evidence>
<evidence type="ECO:0000256" key="8">
    <source>
        <dbReference type="ARBA" id="ARBA00023170"/>
    </source>
</evidence>
<keyword evidence="16" id="KW-1185">Reference proteome</keyword>
<feature type="chain" id="PRO_5047345820" evidence="12">
    <location>
        <begin position="20"/>
        <end position="606"/>
    </location>
</feature>
<dbReference type="Pfam" id="PF00593">
    <property type="entry name" value="TonB_dep_Rec_b-barrel"/>
    <property type="match status" value="1"/>
</dbReference>
<dbReference type="InterPro" id="IPR037066">
    <property type="entry name" value="Plug_dom_sf"/>
</dbReference>
<evidence type="ECO:0000256" key="12">
    <source>
        <dbReference type="SAM" id="SignalP"/>
    </source>
</evidence>
<dbReference type="InterPro" id="IPR036942">
    <property type="entry name" value="Beta-barrel_TonB_sf"/>
</dbReference>
<dbReference type="Gene3D" id="2.170.130.10">
    <property type="entry name" value="TonB-dependent receptor, plug domain"/>
    <property type="match status" value="1"/>
</dbReference>
<evidence type="ECO:0000256" key="2">
    <source>
        <dbReference type="ARBA" id="ARBA00022448"/>
    </source>
</evidence>
<feature type="domain" description="TonB-dependent receptor plug" evidence="14">
    <location>
        <begin position="45"/>
        <end position="150"/>
    </location>
</feature>
<evidence type="ECO:0000256" key="10">
    <source>
        <dbReference type="PROSITE-ProRule" id="PRU01360"/>
    </source>
</evidence>
<dbReference type="SUPFAM" id="SSF56935">
    <property type="entry name" value="Porins"/>
    <property type="match status" value="1"/>
</dbReference>
<dbReference type="EMBL" id="JBAWKB010000001">
    <property type="protein sequence ID" value="MFH6770853.1"/>
    <property type="molecule type" value="Genomic_DNA"/>
</dbReference>
<accession>A0ABW7MVJ4</accession>
<organism evidence="15 16">
    <name type="scientific">Gaetbulibacter aestuarii</name>
    <dbReference type="NCBI Taxonomy" id="1502358"/>
    <lineage>
        <taxon>Bacteria</taxon>
        <taxon>Pseudomonadati</taxon>
        <taxon>Bacteroidota</taxon>
        <taxon>Flavobacteriia</taxon>
        <taxon>Flavobacteriales</taxon>
        <taxon>Flavobacteriaceae</taxon>
        <taxon>Gaetbulibacter</taxon>
    </lineage>
</organism>
<keyword evidence="3 10" id="KW-1134">Transmembrane beta strand</keyword>